<accession>A0A6A1VTX7</accession>
<organism evidence="8 9">
    <name type="scientific">Morella rubra</name>
    <name type="common">Chinese bayberry</name>
    <dbReference type="NCBI Taxonomy" id="262757"/>
    <lineage>
        <taxon>Eukaryota</taxon>
        <taxon>Viridiplantae</taxon>
        <taxon>Streptophyta</taxon>
        <taxon>Embryophyta</taxon>
        <taxon>Tracheophyta</taxon>
        <taxon>Spermatophyta</taxon>
        <taxon>Magnoliopsida</taxon>
        <taxon>eudicotyledons</taxon>
        <taxon>Gunneridae</taxon>
        <taxon>Pentapetalae</taxon>
        <taxon>rosids</taxon>
        <taxon>fabids</taxon>
        <taxon>Fagales</taxon>
        <taxon>Myricaceae</taxon>
        <taxon>Morella</taxon>
    </lineage>
</organism>
<evidence type="ECO:0000313" key="9">
    <source>
        <dbReference type="Proteomes" id="UP000516437"/>
    </source>
</evidence>
<dbReference type="GO" id="GO:0009941">
    <property type="term" value="C:chloroplast envelope"/>
    <property type="evidence" value="ECO:0007669"/>
    <property type="project" value="UniProtKB-SubCell"/>
</dbReference>
<dbReference type="EMBL" id="RXIC02000022">
    <property type="protein sequence ID" value="KAB1216379.1"/>
    <property type="molecule type" value="Genomic_DNA"/>
</dbReference>
<gene>
    <name evidence="8" type="ORF">CJ030_MR4G000612</name>
</gene>
<evidence type="ECO:0000256" key="6">
    <source>
        <dbReference type="ARBA" id="ARBA00023136"/>
    </source>
</evidence>
<keyword evidence="6 7" id="KW-0472">Membrane</keyword>
<comment type="subcellular location">
    <subcellularLocation>
        <location evidence="2">Membrane</location>
        <topology evidence="2">Multi-pass membrane protein</topology>
    </subcellularLocation>
    <subcellularLocation>
        <location evidence="1">Plastid</location>
        <location evidence="1">Chloroplast envelope</location>
    </subcellularLocation>
</comment>
<feature type="transmembrane region" description="Helical" evidence="7">
    <location>
        <begin position="310"/>
        <end position="335"/>
    </location>
</feature>
<keyword evidence="5 7" id="KW-1133">Transmembrane helix</keyword>
<dbReference type="Proteomes" id="UP000516437">
    <property type="component" value="Chromosome 4"/>
</dbReference>
<feature type="transmembrane region" description="Helical" evidence="7">
    <location>
        <begin position="347"/>
        <end position="367"/>
    </location>
</feature>
<evidence type="ECO:0000256" key="4">
    <source>
        <dbReference type="ARBA" id="ARBA00022692"/>
    </source>
</evidence>
<evidence type="ECO:0000256" key="5">
    <source>
        <dbReference type="ARBA" id="ARBA00022989"/>
    </source>
</evidence>
<dbReference type="AlphaFoldDB" id="A0A6A1VTX7"/>
<name>A0A6A1VTX7_9ROSI</name>
<reference evidence="8 9" key="1">
    <citation type="journal article" date="2019" name="Plant Biotechnol. J.">
        <title>The red bayberry genome and genetic basis of sex determination.</title>
        <authorList>
            <person name="Jia H.M."/>
            <person name="Jia H.J."/>
            <person name="Cai Q.L."/>
            <person name="Wang Y."/>
            <person name="Zhao H.B."/>
            <person name="Yang W.F."/>
            <person name="Wang G.Y."/>
            <person name="Li Y.H."/>
            <person name="Zhan D.L."/>
            <person name="Shen Y.T."/>
            <person name="Niu Q.F."/>
            <person name="Chang L."/>
            <person name="Qiu J."/>
            <person name="Zhao L."/>
            <person name="Xie H.B."/>
            <person name="Fu W.Y."/>
            <person name="Jin J."/>
            <person name="Li X.W."/>
            <person name="Jiao Y."/>
            <person name="Zhou C.C."/>
            <person name="Tu T."/>
            <person name="Chai C.Y."/>
            <person name="Gao J.L."/>
            <person name="Fan L.J."/>
            <person name="van de Weg E."/>
            <person name="Wang J.Y."/>
            <person name="Gao Z.S."/>
        </authorList>
    </citation>
    <scope>NUCLEOTIDE SEQUENCE [LARGE SCALE GENOMIC DNA]</scope>
    <source>
        <tissue evidence="8">Leaves</tissue>
    </source>
</reference>
<feature type="transmembrane region" description="Helical" evidence="7">
    <location>
        <begin position="282"/>
        <end position="303"/>
    </location>
</feature>
<evidence type="ECO:0000313" key="8">
    <source>
        <dbReference type="EMBL" id="KAB1216379.1"/>
    </source>
</evidence>
<feature type="transmembrane region" description="Helical" evidence="7">
    <location>
        <begin position="404"/>
        <end position="427"/>
    </location>
</feature>
<comment type="caution">
    <text evidence="8">The sequence shown here is derived from an EMBL/GenBank/DDBJ whole genome shotgun (WGS) entry which is preliminary data.</text>
</comment>
<evidence type="ECO:0000256" key="1">
    <source>
        <dbReference type="ARBA" id="ARBA00004119"/>
    </source>
</evidence>
<feature type="transmembrane region" description="Helical" evidence="7">
    <location>
        <begin position="193"/>
        <end position="214"/>
    </location>
</feature>
<evidence type="ECO:0000256" key="3">
    <source>
        <dbReference type="ARBA" id="ARBA00006528"/>
    </source>
</evidence>
<dbReference type="PANTHER" id="PTHR10361:SF28">
    <property type="entry name" value="P3 PROTEIN-RELATED"/>
    <property type="match status" value="1"/>
</dbReference>
<keyword evidence="4 7" id="KW-0812">Transmembrane</keyword>
<dbReference type="GO" id="GO:0016020">
    <property type="term" value="C:membrane"/>
    <property type="evidence" value="ECO:0007669"/>
    <property type="project" value="UniProtKB-SubCell"/>
</dbReference>
<dbReference type="InterPro" id="IPR038770">
    <property type="entry name" value="Na+/solute_symporter_sf"/>
</dbReference>
<feature type="transmembrane region" description="Helical" evidence="7">
    <location>
        <begin position="162"/>
        <end position="181"/>
    </location>
</feature>
<keyword evidence="9" id="KW-1185">Reference proteome</keyword>
<dbReference type="InterPro" id="IPR004710">
    <property type="entry name" value="Bilac:Na_transpt"/>
</dbReference>
<proteinExistence type="inferred from homology"/>
<sequence>MQSSSLSCSHHGGRSFKFQENACTTSTFPVRRAESRRLPVPCSTKSYTSPAFCCCCSSSSVRLALRPHFQSVPLPLTNKPTWTTSTSLIPHTGIIDVPNSRLPRLRCGISSNNCNTDRAWSFRDWVQFIAEAVSTAFPIWVALGCLLGLIKPSSYSWVKPKWTVLGITLTMLGMGMTLTLDDLRGALAMPKELLCGFVLQYSVMPLSGFLLSKLLNLPSYYAAGLILVGCCPGGTASNIVTYIARGNVALSVLMTAASTLSAVVMTPFLTAKLAGQYVAVDAAGLLVSTLQVVLLPVLGGAFLNQYFQGLVKFVSPLMPPIAVATVAILCGNAIAQSASAILTSGRQVVLAASLLHASGFFFGFILSRMLGLDVSSSRTISIEVGMQNSVLGVVLASQHFGNPLTAVPCAVSSVCHSIFGSILAGVWRRMPTQKQE</sequence>
<dbReference type="Pfam" id="PF01758">
    <property type="entry name" value="SBF"/>
    <property type="match status" value="1"/>
</dbReference>
<comment type="similarity">
    <text evidence="3">Belongs to the bile acid:sodium symporter (BASS) (TC 2.A.28) family.</text>
</comment>
<dbReference type="PANTHER" id="PTHR10361">
    <property type="entry name" value="SODIUM-BILE ACID COTRANSPORTER"/>
    <property type="match status" value="1"/>
</dbReference>
<feature type="transmembrane region" description="Helical" evidence="7">
    <location>
        <begin position="248"/>
        <end position="270"/>
    </location>
</feature>
<evidence type="ECO:0000256" key="7">
    <source>
        <dbReference type="SAM" id="Phobius"/>
    </source>
</evidence>
<dbReference type="OrthoDB" id="203097at2759"/>
<dbReference type="InterPro" id="IPR002657">
    <property type="entry name" value="BilAc:Na_symport/Acr3"/>
</dbReference>
<feature type="transmembrane region" description="Helical" evidence="7">
    <location>
        <begin position="220"/>
        <end position="241"/>
    </location>
</feature>
<feature type="transmembrane region" description="Helical" evidence="7">
    <location>
        <begin position="128"/>
        <end position="150"/>
    </location>
</feature>
<protein>
    <submittedName>
        <fullName evidence="8">Putative sodium/metabolite cotransporter BASS1, chloroplastic</fullName>
    </submittedName>
</protein>
<evidence type="ECO:0000256" key="2">
    <source>
        <dbReference type="ARBA" id="ARBA00004141"/>
    </source>
</evidence>
<dbReference type="Gene3D" id="1.20.1530.20">
    <property type="match status" value="1"/>
</dbReference>